<dbReference type="OrthoDB" id="292213at2759"/>
<dbReference type="GO" id="GO:0042147">
    <property type="term" value="P:retrograde transport, endosome to Golgi"/>
    <property type="evidence" value="ECO:0007669"/>
    <property type="project" value="TreeGrafter"/>
</dbReference>
<evidence type="ECO:0000313" key="10">
    <source>
        <dbReference type="RefSeq" id="XP_018023096.1"/>
    </source>
</evidence>
<evidence type="ECO:0000256" key="7">
    <source>
        <dbReference type="ARBA" id="ARBA00043159"/>
    </source>
</evidence>
<dbReference type="InterPro" id="IPR052241">
    <property type="entry name" value="SLC66/Scramblase_ANY1"/>
</dbReference>
<dbReference type="PANTHER" id="PTHR14856">
    <property type="entry name" value="PQ-LOOP REPEAT-CONTAINING PROTEIN 1-LIKE PROTEIN"/>
    <property type="match status" value="1"/>
</dbReference>
<dbReference type="OMA" id="FKMWFFF"/>
<evidence type="ECO:0000256" key="5">
    <source>
        <dbReference type="ARBA" id="ARBA00023136"/>
    </source>
</evidence>
<sequence length="250" mass="29042">MDPGENPVISKMGNDYIEVFMQVGRHVMALVMVFGGVVPFIPQYMQIKRTECQEGFSLYVCLVLIIANTLRIIFWFGHWFEIPLLLQSIFMNVAMLFMIHCCVTCRNKSQVLPKKERIFTDFDFKYFWEWSDVQSYVEFVLTFSTLGCLSMYMFLDSSLFVETIGFLALMTEAMLALPQFYKNIKNRSTSGMSRKMVLMWLSGDLFKTCYFYIRAAPLQFFICGALQVVIDLAVIAQCFIYTNKSKVMSK</sequence>
<keyword evidence="2 8" id="KW-0812">Transmembrane</keyword>
<proteinExistence type="predicted"/>
<feature type="transmembrane region" description="Helical" evidence="8">
    <location>
        <begin position="159"/>
        <end position="177"/>
    </location>
</feature>
<dbReference type="GO" id="GO:0005768">
    <property type="term" value="C:endosome"/>
    <property type="evidence" value="ECO:0007669"/>
    <property type="project" value="TreeGrafter"/>
</dbReference>
<dbReference type="GO" id="GO:0005829">
    <property type="term" value="C:cytosol"/>
    <property type="evidence" value="ECO:0007669"/>
    <property type="project" value="GOC"/>
</dbReference>
<comment type="subcellular location">
    <subcellularLocation>
        <location evidence="1">Membrane</location>
        <topology evidence="1">Multi-pass membrane protein</topology>
    </subcellularLocation>
</comment>
<feature type="transmembrane region" description="Helical" evidence="8">
    <location>
        <begin position="197"/>
        <end position="213"/>
    </location>
</feature>
<dbReference type="GO" id="GO:0016020">
    <property type="term" value="C:membrane"/>
    <property type="evidence" value="ECO:0007669"/>
    <property type="project" value="UniProtKB-SubCell"/>
</dbReference>
<dbReference type="KEGG" id="hazt:108679084"/>
<evidence type="ECO:0000256" key="4">
    <source>
        <dbReference type="ARBA" id="ARBA00022989"/>
    </source>
</evidence>
<dbReference type="Pfam" id="PF04193">
    <property type="entry name" value="PQ-loop"/>
    <property type="match status" value="2"/>
</dbReference>
<evidence type="ECO:0000256" key="8">
    <source>
        <dbReference type="SAM" id="Phobius"/>
    </source>
</evidence>
<feature type="transmembrane region" description="Helical" evidence="8">
    <location>
        <begin position="84"/>
        <end position="105"/>
    </location>
</feature>
<dbReference type="FunFam" id="1.20.1280.290:FF:000005">
    <property type="entry name" value="PQ-loop repeat-containing protein 1"/>
    <property type="match status" value="1"/>
</dbReference>
<dbReference type="PANTHER" id="PTHR14856:SF9">
    <property type="entry name" value="PQ-LOOP REPEAT-CONTAINING PROTEIN 1"/>
    <property type="match status" value="1"/>
</dbReference>
<name>A0A8B7PCW7_HYAAZ</name>
<protein>
    <recommendedName>
        <fullName evidence="6">Solute carrier family 66 member 2</fullName>
    </recommendedName>
    <alternativeName>
        <fullName evidence="7">PQ-loop repeat-containing protein 1</fullName>
    </alternativeName>
</protein>
<dbReference type="RefSeq" id="XP_018023096.1">
    <property type="nucleotide sequence ID" value="XM_018167607.2"/>
</dbReference>
<feature type="transmembrane region" description="Helical" evidence="8">
    <location>
        <begin position="56"/>
        <end position="78"/>
    </location>
</feature>
<dbReference type="AlphaFoldDB" id="A0A8B7PCW7"/>
<evidence type="ECO:0000256" key="6">
    <source>
        <dbReference type="ARBA" id="ARBA00040648"/>
    </source>
</evidence>
<evidence type="ECO:0000313" key="9">
    <source>
        <dbReference type="Proteomes" id="UP000694843"/>
    </source>
</evidence>
<feature type="transmembrane region" description="Helical" evidence="8">
    <location>
        <begin position="26"/>
        <end position="44"/>
    </location>
</feature>
<keyword evidence="3" id="KW-0677">Repeat</keyword>
<dbReference type="InterPro" id="IPR006603">
    <property type="entry name" value="PQ-loop_rpt"/>
</dbReference>
<dbReference type="GO" id="GO:0005802">
    <property type="term" value="C:trans-Golgi network"/>
    <property type="evidence" value="ECO:0007669"/>
    <property type="project" value="TreeGrafter"/>
</dbReference>
<evidence type="ECO:0000256" key="2">
    <source>
        <dbReference type="ARBA" id="ARBA00022692"/>
    </source>
</evidence>
<dbReference type="FunFam" id="1.20.1280.290:FF:000008">
    <property type="entry name" value="PQ-loop repeat-containing protein 1"/>
    <property type="match status" value="1"/>
</dbReference>
<dbReference type="SMART" id="SM00679">
    <property type="entry name" value="CTNS"/>
    <property type="match status" value="2"/>
</dbReference>
<dbReference type="Proteomes" id="UP000694843">
    <property type="component" value="Unplaced"/>
</dbReference>
<dbReference type="GeneID" id="108679084"/>
<evidence type="ECO:0000256" key="1">
    <source>
        <dbReference type="ARBA" id="ARBA00004141"/>
    </source>
</evidence>
<evidence type="ECO:0000256" key="3">
    <source>
        <dbReference type="ARBA" id="ARBA00022737"/>
    </source>
</evidence>
<reference evidence="10" key="1">
    <citation type="submission" date="2025-08" db="UniProtKB">
        <authorList>
            <consortium name="RefSeq"/>
        </authorList>
    </citation>
    <scope>IDENTIFICATION</scope>
    <source>
        <tissue evidence="10">Whole organism</tissue>
    </source>
</reference>
<gene>
    <name evidence="10" type="primary">LOC108679084</name>
</gene>
<dbReference type="Gene3D" id="1.20.1280.290">
    <property type="match status" value="2"/>
</dbReference>
<dbReference type="GO" id="GO:0045332">
    <property type="term" value="P:phospholipid translocation"/>
    <property type="evidence" value="ECO:0007669"/>
    <property type="project" value="TreeGrafter"/>
</dbReference>
<keyword evidence="5 8" id="KW-0472">Membrane</keyword>
<accession>A0A8B7PCW7</accession>
<feature type="transmembrane region" description="Helical" evidence="8">
    <location>
        <begin position="219"/>
        <end position="241"/>
    </location>
</feature>
<keyword evidence="4 8" id="KW-1133">Transmembrane helix</keyword>
<keyword evidence="9" id="KW-1185">Reference proteome</keyword>
<organism evidence="9 10">
    <name type="scientific">Hyalella azteca</name>
    <name type="common">Amphipod</name>
    <dbReference type="NCBI Taxonomy" id="294128"/>
    <lineage>
        <taxon>Eukaryota</taxon>
        <taxon>Metazoa</taxon>
        <taxon>Ecdysozoa</taxon>
        <taxon>Arthropoda</taxon>
        <taxon>Crustacea</taxon>
        <taxon>Multicrustacea</taxon>
        <taxon>Malacostraca</taxon>
        <taxon>Eumalacostraca</taxon>
        <taxon>Peracarida</taxon>
        <taxon>Amphipoda</taxon>
        <taxon>Senticaudata</taxon>
        <taxon>Talitrida</taxon>
        <taxon>Talitroidea</taxon>
        <taxon>Hyalellidae</taxon>
        <taxon>Hyalella</taxon>
    </lineage>
</organism>